<dbReference type="InterPro" id="IPR002110">
    <property type="entry name" value="Ankyrin_rpt"/>
</dbReference>
<dbReference type="PROSITE" id="PS50297">
    <property type="entry name" value="ANK_REP_REGION"/>
    <property type="match status" value="1"/>
</dbReference>
<dbReference type="AlphaFoldDB" id="A0A5A8CTX9"/>
<evidence type="ECO:0000256" key="3">
    <source>
        <dbReference type="PROSITE-ProRule" id="PRU00023"/>
    </source>
</evidence>
<comment type="caution">
    <text evidence="5">The sequence shown here is derived from an EMBL/GenBank/DDBJ whole genome shotgun (WGS) entry which is preliminary data.</text>
</comment>
<proteinExistence type="predicted"/>
<feature type="compositionally biased region" description="Low complexity" evidence="4">
    <location>
        <begin position="525"/>
        <end position="537"/>
    </location>
</feature>
<dbReference type="PROSITE" id="PS50088">
    <property type="entry name" value="ANK_REPEAT"/>
    <property type="match status" value="1"/>
</dbReference>
<dbReference type="Proteomes" id="UP000323011">
    <property type="component" value="Unassembled WGS sequence"/>
</dbReference>
<dbReference type="SMART" id="SM00248">
    <property type="entry name" value="ANK"/>
    <property type="match status" value="6"/>
</dbReference>
<evidence type="ECO:0000256" key="2">
    <source>
        <dbReference type="ARBA" id="ARBA00023043"/>
    </source>
</evidence>
<protein>
    <submittedName>
        <fullName evidence="5">Uncharacterized protein</fullName>
    </submittedName>
</protein>
<dbReference type="Gene3D" id="1.25.40.20">
    <property type="entry name" value="Ankyrin repeat-containing domain"/>
    <property type="match status" value="1"/>
</dbReference>
<feature type="repeat" description="ANK" evidence="3">
    <location>
        <begin position="443"/>
        <end position="475"/>
    </location>
</feature>
<name>A0A5A8CTX9_CAFRO</name>
<evidence type="ECO:0000256" key="1">
    <source>
        <dbReference type="ARBA" id="ARBA00022737"/>
    </source>
</evidence>
<evidence type="ECO:0000256" key="4">
    <source>
        <dbReference type="SAM" id="MobiDB-lite"/>
    </source>
</evidence>
<dbReference type="InterPro" id="IPR036770">
    <property type="entry name" value="Ankyrin_rpt-contain_sf"/>
</dbReference>
<keyword evidence="1" id="KW-0677">Repeat</keyword>
<sequence>MSKGGTTALEAAARAGSVTTVTLLRQAGAKPPPHFPAWRQCDDPAATRLEPLGVAGDWDADGQTGRLRVPGGGIESPASLLLAAVVGLPTDRRRAVLKALCDPSPPPAVAVLPPSRPLSLFRAMFDPARARLAPSDLSKSDKHPCLAPGVWASAWVDRCAEKDSAEAVSDVLALLAADVAAVPADVWKRAVALAVTRHQSVVQSHAAGPFSPFAGGSSATSASSAAQLAAADAPAGVGAAAPARPPSPSPATFPDVPLPSAAMCASAIVANSGALAICARKGGTDFARSLLALGANPEGRPGGPRPICEAAGLGVRGEALVGLLLESGASAFPTEETMHSSPLVRAVQGGSAATVRKLLERGAMASVDTQDGRTTTFLALERGDHAVLQALLAAPDGASASNILFVWSDRGENLVHAAVRGGNAACLALVLGLGAEPDHFDSKGATPLFRAAESSNSECMLMLLRAGASPELVVSSALRLRGLPESAEAGHRQVAESTSILLDRAMRLLQREASGKRARLATDESSSSGAAGSSGGAAAAGAAVGRQDSVGGSMDLEDLAAALASVVQSASGMDGPKPRPSARSRALAQPAPPHGPGHGAAAERPASSQGLGAVDSPAVAAMMQALVGSTGALAAPAAGRKRHLSDSDASSGGGESDSD</sequence>
<dbReference type="SUPFAM" id="SSF48403">
    <property type="entry name" value="Ankyrin repeat"/>
    <property type="match status" value="1"/>
</dbReference>
<reference evidence="5 6" key="1">
    <citation type="submission" date="2019-07" db="EMBL/GenBank/DDBJ databases">
        <title>Genomes of Cafeteria roenbergensis.</title>
        <authorList>
            <person name="Fischer M.G."/>
            <person name="Hackl T."/>
            <person name="Roman M."/>
        </authorList>
    </citation>
    <scope>NUCLEOTIDE SEQUENCE [LARGE SCALE GENOMIC DNA]</scope>
    <source>
        <strain evidence="5 6">BVI</strain>
    </source>
</reference>
<accession>A0A5A8CTX9</accession>
<dbReference type="OMA" id="NSECMLM"/>
<dbReference type="EMBL" id="VLTN01000008">
    <property type="protein sequence ID" value="KAA0155241.1"/>
    <property type="molecule type" value="Genomic_DNA"/>
</dbReference>
<feature type="region of interest" description="Disordered" evidence="4">
    <location>
        <begin position="569"/>
        <end position="612"/>
    </location>
</feature>
<evidence type="ECO:0000313" key="5">
    <source>
        <dbReference type="EMBL" id="KAA0155241.1"/>
    </source>
</evidence>
<gene>
    <name evidence="5" type="ORF">FNF29_01992</name>
</gene>
<feature type="region of interest" description="Disordered" evidence="4">
    <location>
        <begin position="514"/>
        <end position="537"/>
    </location>
</feature>
<dbReference type="Pfam" id="PF12796">
    <property type="entry name" value="Ank_2"/>
    <property type="match status" value="1"/>
</dbReference>
<keyword evidence="2 3" id="KW-0040">ANK repeat</keyword>
<keyword evidence="6" id="KW-1185">Reference proteome</keyword>
<organism evidence="5 6">
    <name type="scientific">Cafeteria roenbergensis</name>
    <name type="common">Marine flagellate</name>
    <dbReference type="NCBI Taxonomy" id="33653"/>
    <lineage>
        <taxon>Eukaryota</taxon>
        <taxon>Sar</taxon>
        <taxon>Stramenopiles</taxon>
        <taxon>Bigyra</taxon>
        <taxon>Opalozoa</taxon>
        <taxon>Bicosoecida</taxon>
        <taxon>Cafeteriaceae</taxon>
        <taxon>Cafeteria</taxon>
    </lineage>
</organism>
<dbReference type="PANTHER" id="PTHR24198">
    <property type="entry name" value="ANKYRIN REPEAT AND PROTEIN KINASE DOMAIN-CONTAINING PROTEIN"/>
    <property type="match status" value="1"/>
</dbReference>
<feature type="region of interest" description="Disordered" evidence="4">
    <location>
        <begin position="633"/>
        <end position="659"/>
    </location>
</feature>
<evidence type="ECO:0000313" key="6">
    <source>
        <dbReference type="Proteomes" id="UP000323011"/>
    </source>
</evidence>
<dbReference type="PANTHER" id="PTHR24198:SF165">
    <property type="entry name" value="ANKYRIN REPEAT-CONTAINING PROTEIN-RELATED"/>
    <property type="match status" value="1"/>
</dbReference>